<evidence type="ECO:0000313" key="7">
    <source>
        <dbReference type="RefSeq" id="XP_032831813.1"/>
    </source>
</evidence>
<gene>
    <name evidence="6 7" type="primary">LOC116955002</name>
</gene>
<organism evidence="5 6">
    <name type="scientific">Petromyzon marinus</name>
    <name type="common">Sea lamprey</name>
    <dbReference type="NCBI Taxonomy" id="7757"/>
    <lineage>
        <taxon>Eukaryota</taxon>
        <taxon>Metazoa</taxon>
        <taxon>Chordata</taxon>
        <taxon>Craniata</taxon>
        <taxon>Vertebrata</taxon>
        <taxon>Cyclostomata</taxon>
        <taxon>Hyperoartia</taxon>
        <taxon>Petromyzontiformes</taxon>
        <taxon>Petromyzontidae</taxon>
        <taxon>Petromyzon</taxon>
    </lineage>
</organism>
<evidence type="ECO:0000256" key="3">
    <source>
        <dbReference type="ARBA" id="ARBA00023140"/>
    </source>
</evidence>
<dbReference type="Pfam" id="PF05648">
    <property type="entry name" value="PEX11"/>
    <property type="match status" value="1"/>
</dbReference>
<keyword evidence="2" id="KW-0472">Membrane</keyword>
<evidence type="ECO:0000313" key="6">
    <source>
        <dbReference type="RefSeq" id="XP_032831812.1"/>
    </source>
</evidence>
<protein>
    <submittedName>
        <fullName evidence="6 7">Peroxisomal membrane protein 11B-like</fullName>
    </submittedName>
</protein>
<comment type="subcellular location">
    <subcellularLocation>
        <location evidence="4">Peroxisome membrane</location>
    </subcellularLocation>
</comment>
<keyword evidence="1" id="KW-0962">Peroxisome biogenesis</keyword>
<dbReference type="Proteomes" id="UP001318040">
    <property type="component" value="Chromosome 57"/>
</dbReference>
<dbReference type="InterPro" id="IPR008733">
    <property type="entry name" value="PEX11"/>
</dbReference>
<name>A0AAJ7UBK9_PETMA</name>
<dbReference type="PANTHER" id="PTHR12652:SF50">
    <property type="entry name" value="PEROXIN 11"/>
    <property type="match status" value="1"/>
</dbReference>
<dbReference type="PANTHER" id="PTHR12652">
    <property type="entry name" value="PEROXISOMAL BIOGENESIS FACTOR 11"/>
    <property type="match status" value="1"/>
</dbReference>
<evidence type="ECO:0000256" key="4">
    <source>
        <dbReference type="ARBA" id="ARBA00046271"/>
    </source>
</evidence>
<dbReference type="RefSeq" id="XP_032831813.1">
    <property type="nucleotide sequence ID" value="XM_032975922.1"/>
</dbReference>
<sequence>METISEFLSDSQAREKLMRTAQYACTLARHVNERTWRRPEASDKLKALVSHLKLSRKLLRLGRSVNSLHALRLSARLSNPVLRFCLSSVHATRALYFVCDNLLWAWKVHLAPHLDSQRWGAQAARCYLLSLIACLLRDLYEIIIIIIDNNDETAGRILQTPAAQRPETTDVWGRATGLPQAKTTMTRKGIGLWGELRRRPELWVDLAKNALDLPSPLERLGVFRVDEGIIGLCGLVSSILGLVQLTQPGLKLRP</sequence>
<dbReference type="GO" id="GO:0016559">
    <property type="term" value="P:peroxisome fission"/>
    <property type="evidence" value="ECO:0007669"/>
    <property type="project" value="InterPro"/>
</dbReference>
<accession>A0AAJ7UBK9</accession>
<reference evidence="6 7" key="1">
    <citation type="submission" date="2025-04" db="UniProtKB">
        <authorList>
            <consortium name="RefSeq"/>
        </authorList>
    </citation>
    <scope>IDENTIFICATION</scope>
    <source>
        <tissue evidence="6 7">Sperm</tissue>
    </source>
</reference>
<proteinExistence type="predicted"/>
<dbReference type="AlphaFoldDB" id="A0AAJ7UBK9"/>
<keyword evidence="5" id="KW-1185">Reference proteome</keyword>
<dbReference type="KEGG" id="pmrn:116955002"/>
<evidence type="ECO:0000313" key="5">
    <source>
        <dbReference type="Proteomes" id="UP001318040"/>
    </source>
</evidence>
<dbReference type="RefSeq" id="XP_032831812.1">
    <property type="nucleotide sequence ID" value="XM_032975921.1"/>
</dbReference>
<keyword evidence="3" id="KW-0576">Peroxisome</keyword>
<evidence type="ECO:0000256" key="1">
    <source>
        <dbReference type="ARBA" id="ARBA00022593"/>
    </source>
</evidence>
<evidence type="ECO:0000256" key="2">
    <source>
        <dbReference type="ARBA" id="ARBA00023136"/>
    </source>
</evidence>
<dbReference type="GO" id="GO:0005778">
    <property type="term" value="C:peroxisomal membrane"/>
    <property type="evidence" value="ECO:0007669"/>
    <property type="project" value="UniProtKB-SubCell"/>
</dbReference>